<feature type="transmembrane region" description="Helical" evidence="8">
    <location>
        <begin position="174"/>
        <end position="195"/>
    </location>
</feature>
<proteinExistence type="inferred from homology"/>
<gene>
    <name evidence="11" type="ORF">H9871_13365</name>
</gene>
<evidence type="ECO:0000256" key="5">
    <source>
        <dbReference type="ARBA" id="ARBA00022692"/>
    </source>
</evidence>
<dbReference type="SUPFAM" id="SSF161098">
    <property type="entry name" value="MetI-like"/>
    <property type="match status" value="1"/>
</dbReference>
<dbReference type="Proteomes" id="UP000824151">
    <property type="component" value="Unassembled WGS sequence"/>
</dbReference>
<feature type="domain" description="ABC transmembrane type-1" evidence="10">
    <location>
        <begin position="86"/>
        <end position="292"/>
    </location>
</feature>
<feature type="transmembrane region" description="Helical" evidence="8">
    <location>
        <begin position="81"/>
        <end position="108"/>
    </location>
</feature>
<feature type="transmembrane region" description="Helical" evidence="8">
    <location>
        <begin position="120"/>
        <end position="142"/>
    </location>
</feature>
<dbReference type="InterPro" id="IPR035906">
    <property type="entry name" value="MetI-like_sf"/>
</dbReference>
<dbReference type="GO" id="GO:0055085">
    <property type="term" value="P:transmembrane transport"/>
    <property type="evidence" value="ECO:0007669"/>
    <property type="project" value="InterPro"/>
</dbReference>
<name>A0A9D1UVG0_9MICC</name>
<dbReference type="PROSITE" id="PS50928">
    <property type="entry name" value="ABC_TM1"/>
    <property type="match status" value="1"/>
</dbReference>
<dbReference type="PANTHER" id="PTHR42929">
    <property type="entry name" value="INNER MEMBRANE ABC TRANSPORTER PERMEASE PROTEIN YDCU-RELATED-RELATED"/>
    <property type="match status" value="1"/>
</dbReference>
<evidence type="ECO:0000256" key="8">
    <source>
        <dbReference type="RuleBase" id="RU363032"/>
    </source>
</evidence>
<dbReference type="AlphaFoldDB" id="A0A9D1UVG0"/>
<evidence type="ECO:0000256" key="7">
    <source>
        <dbReference type="ARBA" id="ARBA00023136"/>
    </source>
</evidence>
<organism evidence="11 12">
    <name type="scientific">Candidatus Nesterenkonia stercoripullorum</name>
    <dbReference type="NCBI Taxonomy" id="2838701"/>
    <lineage>
        <taxon>Bacteria</taxon>
        <taxon>Bacillati</taxon>
        <taxon>Actinomycetota</taxon>
        <taxon>Actinomycetes</taxon>
        <taxon>Micrococcales</taxon>
        <taxon>Micrococcaceae</taxon>
        <taxon>Nesterenkonia</taxon>
    </lineage>
</organism>
<dbReference type="EMBL" id="DXGD01000498">
    <property type="protein sequence ID" value="HIX01116.1"/>
    <property type="molecule type" value="Genomic_DNA"/>
</dbReference>
<evidence type="ECO:0000313" key="11">
    <source>
        <dbReference type="EMBL" id="HIX01116.1"/>
    </source>
</evidence>
<evidence type="ECO:0000256" key="3">
    <source>
        <dbReference type="ARBA" id="ARBA00022448"/>
    </source>
</evidence>
<evidence type="ECO:0000259" key="10">
    <source>
        <dbReference type="PROSITE" id="PS50928"/>
    </source>
</evidence>
<keyword evidence="6 8" id="KW-1133">Transmembrane helix</keyword>
<sequence>MSTREASGRAKPTGTQERRTARRNRLTSGGLLVPALIGLTISFIVPMLWMIRMAFNEGAGSGVVIETFTLQTILDPLTDSYYWWVIWNTFSMGVISATLCIIVSYPIALFLTRTMSRWKGILIAIALAPLLTSDVVRTYGWMVILSNDGILNTALMNLGIISSPLQLANNMSGVIIGLVQIFMPYAILAMISGFGRLSPQLEEAASSLGANRFTTFLRITLPLSLPGILTAFLLVFVLSISTFVTPRLLGGGVVQVLATSIYDQTTELLNWPFAAALAVILLILFGTVVGLYQALTKKLEGE</sequence>
<comment type="subcellular location">
    <subcellularLocation>
        <location evidence="1 8">Cell membrane</location>
        <topology evidence="1 8">Multi-pass membrane protein</topology>
    </subcellularLocation>
</comment>
<feature type="transmembrane region" description="Helical" evidence="8">
    <location>
        <begin position="26"/>
        <end position="51"/>
    </location>
</feature>
<dbReference type="PANTHER" id="PTHR42929:SF5">
    <property type="entry name" value="ABC TRANSPORTER PERMEASE PROTEIN"/>
    <property type="match status" value="1"/>
</dbReference>
<keyword evidence="7 8" id="KW-0472">Membrane</keyword>
<evidence type="ECO:0000256" key="9">
    <source>
        <dbReference type="SAM" id="MobiDB-lite"/>
    </source>
</evidence>
<dbReference type="GO" id="GO:0005886">
    <property type="term" value="C:plasma membrane"/>
    <property type="evidence" value="ECO:0007669"/>
    <property type="project" value="UniProtKB-SubCell"/>
</dbReference>
<feature type="transmembrane region" description="Helical" evidence="8">
    <location>
        <begin position="216"/>
        <end position="240"/>
    </location>
</feature>
<dbReference type="Gene3D" id="1.10.3720.10">
    <property type="entry name" value="MetI-like"/>
    <property type="match status" value="1"/>
</dbReference>
<evidence type="ECO:0000256" key="1">
    <source>
        <dbReference type="ARBA" id="ARBA00004651"/>
    </source>
</evidence>
<feature type="region of interest" description="Disordered" evidence="9">
    <location>
        <begin position="1"/>
        <end position="21"/>
    </location>
</feature>
<feature type="transmembrane region" description="Helical" evidence="8">
    <location>
        <begin position="273"/>
        <end position="295"/>
    </location>
</feature>
<dbReference type="CDD" id="cd06261">
    <property type="entry name" value="TM_PBP2"/>
    <property type="match status" value="1"/>
</dbReference>
<reference evidence="11" key="2">
    <citation type="submission" date="2021-04" db="EMBL/GenBank/DDBJ databases">
        <authorList>
            <person name="Gilroy R."/>
        </authorList>
    </citation>
    <scope>NUCLEOTIDE SEQUENCE</scope>
    <source>
        <strain evidence="11">ChiHejej3B27-3195</strain>
    </source>
</reference>
<dbReference type="InterPro" id="IPR000515">
    <property type="entry name" value="MetI-like"/>
</dbReference>
<protein>
    <submittedName>
        <fullName evidence="11">ABC transporter permease</fullName>
    </submittedName>
</protein>
<dbReference type="Pfam" id="PF00528">
    <property type="entry name" value="BPD_transp_1"/>
    <property type="match status" value="1"/>
</dbReference>
<evidence type="ECO:0000256" key="2">
    <source>
        <dbReference type="ARBA" id="ARBA00007069"/>
    </source>
</evidence>
<accession>A0A9D1UVG0</accession>
<reference evidence="11" key="1">
    <citation type="journal article" date="2021" name="PeerJ">
        <title>Extensive microbial diversity within the chicken gut microbiome revealed by metagenomics and culture.</title>
        <authorList>
            <person name="Gilroy R."/>
            <person name="Ravi A."/>
            <person name="Getino M."/>
            <person name="Pursley I."/>
            <person name="Horton D.L."/>
            <person name="Alikhan N.F."/>
            <person name="Baker D."/>
            <person name="Gharbi K."/>
            <person name="Hall N."/>
            <person name="Watson M."/>
            <person name="Adriaenssens E.M."/>
            <person name="Foster-Nyarko E."/>
            <person name="Jarju S."/>
            <person name="Secka A."/>
            <person name="Antonio M."/>
            <person name="Oren A."/>
            <person name="Chaudhuri R.R."/>
            <person name="La Ragione R."/>
            <person name="Hildebrand F."/>
            <person name="Pallen M.J."/>
        </authorList>
    </citation>
    <scope>NUCLEOTIDE SEQUENCE</scope>
    <source>
        <strain evidence="11">ChiHejej3B27-3195</strain>
    </source>
</reference>
<evidence type="ECO:0000313" key="12">
    <source>
        <dbReference type="Proteomes" id="UP000824151"/>
    </source>
</evidence>
<evidence type="ECO:0000256" key="4">
    <source>
        <dbReference type="ARBA" id="ARBA00022475"/>
    </source>
</evidence>
<evidence type="ECO:0000256" key="6">
    <source>
        <dbReference type="ARBA" id="ARBA00022989"/>
    </source>
</evidence>
<comment type="caution">
    <text evidence="11">The sequence shown here is derived from an EMBL/GenBank/DDBJ whole genome shotgun (WGS) entry which is preliminary data.</text>
</comment>
<keyword evidence="4" id="KW-1003">Cell membrane</keyword>
<keyword evidence="5 8" id="KW-0812">Transmembrane</keyword>
<keyword evidence="3 8" id="KW-0813">Transport</keyword>
<comment type="similarity">
    <text evidence="2">Belongs to the binding-protein-dependent transport system permease family. CysTW subfamily.</text>
</comment>